<dbReference type="CDD" id="cd18432">
    <property type="entry name" value="BRCT_PAXIP1_rpt6_like"/>
    <property type="match status" value="1"/>
</dbReference>
<keyword evidence="9" id="KW-0007">Acetylation</keyword>
<dbReference type="GO" id="GO:0006974">
    <property type="term" value="P:DNA damage response"/>
    <property type="evidence" value="ECO:0007669"/>
    <property type="project" value="UniProtKB-KW"/>
</dbReference>
<dbReference type="GO" id="GO:0005694">
    <property type="term" value="C:chromosome"/>
    <property type="evidence" value="ECO:0007669"/>
    <property type="project" value="UniProtKB-SubCell"/>
</dbReference>
<feature type="domain" description="FHA" evidence="15">
    <location>
        <begin position="31"/>
        <end position="81"/>
    </location>
</feature>
<dbReference type="Pfam" id="PF00533">
    <property type="entry name" value="BRCT"/>
    <property type="match status" value="1"/>
</dbReference>
<evidence type="ECO:0000256" key="4">
    <source>
        <dbReference type="ARBA" id="ARBA00022454"/>
    </source>
</evidence>
<comment type="caution">
    <text evidence="17">The sequence shown here is derived from an EMBL/GenBank/DDBJ whole genome shotgun (WGS) entry which is preliminary data.</text>
</comment>
<evidence type="ECO:0000313" key="17">
    <source>
        <dbReference type="EMBL" id="KAK5647267.1"/>
    </source>
</evidence>
<dbReference type="InterPro" id="IPR036420">
    <property type="entry name" value="BRCT_dom_sf"/>
</dbReference>
<sequence length="1284" mass="144471">MNSNKGRSNYRTKMASLKINGKHYSLCEGINTIGRCITATVPLKHMDISKQHAIITIVNENQHYVTDFQSFNGTVMNDSKLQPLVLYELSEGCSIQFGNVNAVYHKIPTVSQAQQHGHDYSASSIESTQNSQFITQTFYDGATQALDNDTSVSHEPHEIEHPQNYFDDDYNFADVSTQLSPPTLPTNPSKPLSIHDMPTQLFCEDVQESVVVTSDDKNIDQQPIVGKGTTELCEDIHEMETQIDDNLSIHNMPTQLISSNKDIHDMVTQPLDGSSINNMPTQLNTKHQDVDKGIHQTVTEPLNSSSIHNVTSDSNNQDSKDIHETVTQPIDRSSIYNMPTQLTKNTNNVSLNSTSVIDETINLSDIHEEAIKTQSSDSELQVNQLRRRTIRSIGDDSETSDKESESEEVVKCKMRKKAKILESESETDAEEDMLNVKLDLATYKRETKMDSGSETDIEDLVMETKTDDKVSCPVPDEPVKLSTVENDVASIGSDTDIDDFEINTQADTSNLNEDEDDYIIPATQCDNTDLVFQDDNKTSEEKEDVNKMADSVEMDSLYLEPTQPILNDDVFLEPPVPVTAVSEKKPVTKDPYNISITDDEIFIRPTQPVVQCIEYDPIFEQATQPITFEQQTKSKKNLNSEQVTDLQSDAIFMQPTQPIVDISMEDVKPVDSSLDDIFIQPTQPIQIPSKDMLPPTFTGINKISGTEKQKVDSPVDAIFMAPTQVIHTQEDIFEQSTQIVSDQKLRADNIEERLEDMFASQRPPEKLPQIESQLEVIFDSQNFGIDINNSRPSNPLVTELEGRLKDKETIATTTIESSIIDKGKSSRRKTPPSSVQIVATDKVKNYSVELLDRISMSLHENKEKSGYDSISVEAKGAIEEHEADRRNNESSVDELISISSSKPNRKRAVTQKPSMKTEMVKNKVEDEPKLEMTEKTKETRRRNNETAVDECISISTSKPNRKRTVTKKLSEETEVVKNKVEDKQKLEMTEKTEETRRRNNETAVDECISISTSRPNRKRAVTKKLSEETEVVKNKVEDEQKLEMTEKRKETRRRNNETAVDESVSISTSKPNRKGAVTKKLSEETEIRNKRALKPKVVFTMLDNPDLESVIRRLGGRIVDSVEGCTVLVTGNLKRSQKLLTAVGQSKPICSPDWILECKKANKFLDPWDYILQDKEAEDKWKLSLKESLNRSRDHRLLEGYVVYLTVTSAIDVLKGAIESCGGKCVLKAPPKSTGNLIVVANAENKAKYSKFLKQSPPVNVVLPEAIFDGVLRQELRLGDHLLK</sequence>
<feature type="compositionally biased region" description="Basic and acidic residues" evidence="14">
    <location>
        <begin position="879"/>
        <end position="888"/>
    </location>
</feature>
<evidence type="ECO:0000256" key="9">
    <source>
        <dbReference type="ARBA" id="ARBA00022990"/>
    </source>
</evidence>
<keyword evidence="11" id="KW-0131">Cell cycle</keyword>
<reference evidence="17 18" key="1">
    <citation type="journal article" date="2024" name="Insects">
        <title>An Improved Chromosome-Level Genome Assembly of the Firefly Pyrocoelia pectoralis.</title>
        <authorList>
            <person name="Fu X."/>
            <person name="Meyer-Rochow V.B."/>
            <person name="Ballantyne L."/>
            <person name="Zhu X."/>
        </authorList>
    </citation>
    <scope>NUCLEOTIDE SEQUENCE [LARGE SCALE GENOMIC DNA]</scope>
    <source>
        <strain evidence="17">XCY_ONT2</strain>
    </source>
</reference>
<dbReference type="PROSITE" id="PS50006">
    <property type="entry name" value="FHA_DOMAIN"/>
    <property type="match status" value="1"/>
</dbReference>
<name>A0AAN7ZKT3_9COLE</name>
<keyword evidence="18" id="KW-1185">Reference proteome</keyword>
<dbReference type="PANTHER" id="PTHR23196:SF1">
    <property type="entry name" value="PAX-INTERACTING PROTEIN 1"/>
    <property type="match status" value="1"/>
</dbReference>
<evidence type="ECO:0000256" key="8">
    <source>
        <dbReference type="ARBA" id="ARBA00022843"/>
    </source>
</evidence>
<accession>A0AAN7ZKT3</accession>
<keyword evidence="5" id="KW-1017">Isopeptide bond</keyword>
<dbReference type="Proteomes" id="UP001329430">
    <property type="component" value="Chromosome 2"/>
</dbReference>
<evidence type="ECO:0000313" key="18">
    <source>
        <dbReference type="Proteomes" id="UP001329430"/>
    </source>
</evidence>
<organism evidence="17 18">
    <name type="scientific">Pyrocoelia pectoralis</name>
    <dbReference type="NCBI Taxonomy" id="417401"/>
    <lineage>
        <taxon>Eukaryota</taxon>
        <taxon>Metazoa</taxon>
        <taxon>Ecdysozoa</taxon>
        <taxon>Arthropoda</taxon>
        <taxon>Hexapoda</taxon>
        <taxon>Insecta</taxon>
        <taxon>Pterygota</taxon>
        <taxon>Neoptera</taxon>
        <taxon>Endopterygota</taxon>
        <taxon>Coleoptera</taxon>
        <taxon>Polyphaga</taxon>
        <taxon>Elateriformia</taxon>
        <taxon>Elateroidea</taxon>
        <taxon>Lampyridae</taxon>
        <taxon>Lampyrinae</taxon>
        <taxon>Pyrocoelia</taxon>
    </lineage>
</organism>
<dbReference type="InterPro" id="IPR001357">
    <property type="entry name" value="BRCT_dom"/>
</dbReference>
<keyword evidence="6" id="KW-0677">Repeat</keyword>
<evidence type="ECO:0000256" key="6">
    <source>
        <dbReference type="ARBA" id="ARBA00022737"/>
    </source>
</evidence>
<feature type="domain" description="BRCT" evidence="16">
    <location>
        <begin position="1088"/>
        <end position="1172"/>
    </location>
</feature>
<keyword evidence="8" id="KW-0832">Ubl conjugation</keyword>
<dbReference type="PANTHER" id="PTHR23196">
    <property type="entry name" value="PAX TRANSCRIPTION ACTIVATION DOMAIN INTERACTING PROTEIN"/>
    <property type="match status" value="1"/>
</dbReference>
<dbReference type="CDD" id="cd17744">
    <property type="entry name" value="BRCT_MDC1_rpt1"/>
    <property type="match status" value="1"/>
</dbReference>
<evidence type="ECO:0000256" key="3">
    <source>
        <dbReference type="ARBA" id="ARBA00015014"/>
    </source>
</evidence>
<comment type="subcellular location">
    <subcellularLocation>
        <location evidence="2">Chromosome</location>
    </subcellularLocation>
    <subcellularLocation>
        <location evidence="1">Nucleus</location>
    </subcellularLocation>
</comment>
<evidence type="ECO:0000256" key="2">
    <source>
        <dbReference type="ARBA" id="ARBA00004286"/>
    </source>
</evidence>
<dbReference type="SMART" id="SM00240">
    <property type="entry name" value="FHA"/>
    <property type="match status" value="1"/>
</dbReference>
<evidence type="ECO:0000256" key="12">
    <source>
        <dbReference type="ARBA" id="ARBA00023858"/>
    </source>
</evidence>
<dbReference type="InterPro" id="IPR008984">
    <property type="entry name" value="SMAD_FHA_dom_sf"/>
</dbReference>
<evidence type="ECO:0000256" key="14">
    <source>
        <dbReference type="SAM" id="MobiDB-lite"/>
    </source>
</evidence>
<dbReference type="SUPFAM" id="SSF49879">
    <property type="entry name" value="SMAD/FHA domain"/>
    <property type="match status" value="1"/>
</dbReference>
<feature type="compositionally biased region" description="Low complexity" evidence="14">
    <location>
        <begin position="889"/>
        <end position="901"/>
    </location>
</feature>
<feature type="region of interest" description="Disordered" evidence="14">
    <location>
        <begin position="879"/>
        <end position="920"/>
    </location>
</feature>
<gene>
    <name evidence="17" type="ORF">RI129_002159</name>
</gene>
<dbReference type="Pfam" id="PF00498">
    <property type="entry name" value="FHA"/>
    <property type="match status" value="1"/>
</dbReference>
<evidence type="ECO:0000256" key="7">
    <source>
        <dbReference type="ARBA" id="ARBA00022763"/>
    </source>
</evidence>
<evidence type="ECO:0000256" key="11">
    <source>
        <dbReference type="ARBA" id="ARBA00023306"/>
    </source>
</evidence>
<evidence type="ECO:0000259" key="15">
    <source>
        <dbReference type="PROSITE" id="PS50006"/>
    </source>
</evidence>
<proteinExistence type="predicted"/>
<keyword evidence="7" id="KW-0227">DNA damage</keyword>
<dbReference type="GO" id="GO:0044666">
    <property type="term" value="C:MLL3/4 complex"/>
    <property type="evidence" value="ECO:0007669"/>
    <property type="project" value="TreeGrafter"/>
</dbReference>
<feature type="region of interest" description="Disordered" evidence="14">
    <location>
        <begin position="1042"/>
        <end position="1081"/>
    </location>
</feature>
<protein>
    <recommendedName>
        <fullName evidence="3">Mediator of DNA damage checkpoint protein 1</fullName>
    </recommendedName>
    <alternativeName>
        <fullName evidence="13">PAX transactivation activation domain-interacting protein</fullName>
    </alternativeName>
    <alternativeName>
        <fullName evidence="12">PAX-interacting protein 1</fullName>
    </alternativeName>
</protein>
<dbReference type="InterPro" id="IPR000253">
    <property type="entry name" value="FHA_dom"/>
</dbReference>
<dbReference type="SMART" id="SM00292">
    <property type="entry name" value="BRCT"/>
    <property type="match status" value="2"/>
</dbReference>
<evidence type="ECO:0000259" key="16">
    <source>
        <dbReference type="PROSITE" id="PS50172"/>
    </source>
</evidence>
<evidence type="ECO:0000256" key="13">
    <source>
        <dbReference type="ARBA" id="ARBA00030146"/>
    </source>
</evidence>
<dbReference type="SUPFAM" id="SSF52113">
    <property type="entry name" value="BRCT domain"/>
    <property type="match status" value="1"/>
</dbReference>
<keyword evidence="4" id="KW-0158">Chromosome</keyword>
<evidence type="ECO:0000256" key="10">
    <source>
        <dbReference type="ARBA" id="ARBA00023242"/>
    </source>
</evidence>
<dbReference type="InterPro" id="IPR051579">
    <property type="entry name" value="DDR_Transcriptional_Reg"/>
</dbReference>
<dbReference type="Pfam" id="PF16589">
    <property type="entry name" value="BRCT_2"/>
    <property type="match status" value="1"/>
</dbReference>
<feature type="compositionally biased region" description="Basic and acidic residues" evidence="14">
    <location>
        <begin position="1042"/>
        <end position="1056"/>
    </location>
</feature>
<dbReference type="Gene3D" id="2.60.200.20">
    <property type="match status" value="1"/>
</dbReference>
<evidence type="ECO:0000256" key="1">
    <source>
        <dbReference type="ARBA" id="ARBA00004123"/>
    </source>
</evidence>
<feature type="domain" description="BRCT" evidence="16">
    <location>
        <begin position="1193"/>
        <end position="1276"/>
    </location>
</feature>
<dbReference type="PROSITE" id="PS50172">
    <property type="entry name" value="BRCT"/>
    <property type="match status" value="2"/>
</dbReference>
<dbReference type="EMBL" id="JAVRBK010000002">
    <property type="protein sequence ID" value="KAK5647267.1"/>
    <property type="molecule type" value="Genomic_DNA"/>
</dbReference>
<keyword evidence="10" id="KW-0539">Nucleus</keyword>
<dbReference type="Gene3D" id="3.40.50.10190">
    <property type="entry name" value="BRCT domain"/>
    <property type="match status" value="2"/>
</dbReference>
<evidence type="ECO:0000256" key="5">
    <source>
        <dbReference type="ARBA" id="ARBA00022499"/>
    </source>
</evidence>